<name>A0A8K0CJY0_IGNLU</name>
<evidence type="ECO:0000313" key="2">
    <source>
        <dbReference type="Proteomes" id="UP000801492"/>
    </source>
</evidence>
<gene>
    <name evidence="1" type="ORF">ILUMI_17399</name>
</gene>
<comment type="caution">
    <text evidence="1">The sequence shown here is derived from an EMBL/GenBank/DDBJ whole genome shotgun (WGS) entry which is preliminary data.</text>
</comment>
<sequence>MSLEQLTRKRDAINAKITLFKKYLDVVATKAFLSELDLVELHQRLDKAELLYNEFDEVHGSIEEKIEESKSSEQIEERETFETAFYSQISLAKIVIIQNSSKQ</sequence>
<keyword evidence="2" id="KW-1185">Reference proteome</keyword>
<accession>A0A8K0CJY0</accession>
<reference evidence="1" key="1">
    <citation type="submission" date="2019-08" db="EMBL/GenBank/DDBJ databases">
        <title>The genome of the North American firefly Photinus pyralis.</title>
        <authorList>
            <consortium name="Photinus pyralis genome working group"/>
            <person name="Fallon T.R."/>
            <person name="Sander Lower S.E."/>
            <person name="Weng J.-K."/>
        </authorList>
    </citation>
    <scope>NUCLEOTIDE SEQUENCE</scope>
    <source>
        <strain evidence="1">TRF0915ILg1</strain>
        <tissue evidence="1">Whole body</tissue>
    </source>
</reference>
<dbReference type="OrthoDB" id="8036689at2759"/>
<dbReference type="Proteomes" id="UP000801492">
    <property type="component" value="Unassembled WGS sequence"/>
</dbReference>
<evidence type="ECO:0000313" key="1">
    <source>
        <dbReference type="EMBL" id="KAF2888774.1"/>
    </source>
</evidence>
<feature type="non-terminal residue" evidence="1">
    <location>
        <position position="103"/>
    </location>
</feature>
<dbReference type="EMBL" id="VTPC01073967">
    <property type="protein sequence ID" value="KAF2888774.1"/>
    <property type="molecule type" value="Genomic_DNA"/>
</dbReference>
<dbReference type="AlphaFoldDB" id="A0A8K0CJY0"/>
<proteinExistence type="predicted"/>
<protein>
    <submittedName>
        <fullName evidence="1">Uncharacterized protein</fullName>
    </submittedName>
</protein>
<organism evidence="1 2">
    <name type="scientific">Ignelater luminosus</name>
    <name type="common">Cucubano</name>
    <name type="synonym">Pyrophorus luminosus</name>
    <dbReference type="NCBI Taxonomy" id="2038154"/>
    <lineage>
        <taxon>Eukaryota</taxon>
        <taxon>Metazoa</taxon>
        <taxon>Ecdysozoa</taxon>
        <taxon>Arthropoda</taxon>
        <taxon>Hexapoda</taxon>
        <taxon>Insecta</taxon>
        <taxon>Pterygota</taxon>
        <taxon>Neoptera</taxon>
        <taxon>Endopterygota</taxon>
        <taxon>Coleoptera</taxon>
        <taxon>Polyphaga</taxon>
        <taxon>Elateriformia</taxon>
        <taxon>Elateroidea</taxon>
        <taxon>Elateridae</taxon>
        <taxon>Agrypninae</taxon>
        <taxon>Pyrophorini</taxon>
        <taxon>Ignelater</taxon>
    </lineage>
</organism>